<dbReference type="Proteomes" id="UP001589862">
    <property type="component" value="Unassembled WGS sequence"/>
</dbReference>
<keyword evidence="2" id="KW-0808">Transferase</keyword>
<sequence length="157" mass="17590">MLQLREVTAADLDVFFTFQQDPDATRMAAFAANNPSDRAVFDHYWQALLNDERVTARTMDLDGRPIGSVAALPNSGDAGFELVFWTDKEYWHKGLTSQAVQQFVAEFDKRPLYARAVVDNVGSLKILESAGFEKVGCEPGFSNVRQEVVDERILKLS</sequence>
<dbReference type="InterPro" id="IPR000182">
    <property type="entry name" value="GNAT_dom"/>
</dbReference>
<reference evidence="2 3" key="1">
    <citation type="submission" date="2024-09" db="EMBL/GenBank/DDBJ databases">
        <authorList>
            <person name="Sun Q."/>
            <person name="Mori K."/>
        </authorList>
    </citation>
    <scope>NUCLEOTIDE SEQUENCE [LARGE SCALE GENOMIC DNA]</scope>
    <source>
        <strain evidence="2 3">NCAIM B.02604</strain>
    </source>
</reference>
<dbReference type="RefSeq" id="WP_377458192.1">
    <property type="nucleotide sequence ID" value="NZ_JBHLUB010000004.1"/>
</dbReference>
<dbReference type="PANTHER" id="PTHR43328:SF1">
    <property type="entry name" value="N-ACETYLTRANSFERASE DOMAIN-CONTAINING PROTEIN"/>
    <property type="match status" value="1"/>
</dbReference>
<evidence type="ECO:0000313" key="3">
    <source>
        <dbReference type="Proteomes" id="UP001589862"/>
    </source>
</evidence>
<dbReference type="Gene3D" id="3.40.630.30">
    <property type="match status" value="1"/>
</dbReference>
<gene>
    <name evidence="2" type="ORF">ACFFFR_03750</name>
</gene>
<accession>A0ABV6PAU0</accession>
<evidence type="ECO:0000259" key="1">
    <source>
        <dbReference type="PROSITE" id="PS51186"/>
    </source>
</evidence>
<keyword evidence="2" id="KW-0012">Acyltransferase</keyword>
<keyword evidence="3" id="KW-1185">Reference proteome</keyword>
<comment type="caution">
    <text evidence="2">The sequence shown here is derived from an EMBL/GenBank/DDBJ whole genome shotgun (WGS) entry which is preliminary data.</text>
</comment>
<dbReference type="InterPro" id="IPR016181">
    <property type="entry name" value="Acyl_CoA_acyltransferase"/>
</dbReference>
<dbReference type="PANTHER" id="PTHR43328">
    <property type="entry name" value="ACETYLTRANSFERASE-RELATED"/>
    <property type="match status" value="1"/>
</dbReference>
<feature type="domain" description="N-acetyltransferase" evidence="1">
    <location>
        <begin position="2"/>
        <end position="155"/>
    </location>
</feature>
<dbReference type="GO" id="GO:0016746">
    <property type="term" value="F:acyltransferase activity"/>
    <property type="evidence" value="ECO:0007669"/>
    <property type="project" value="UniProtKB-KW"/>
</dbReference>
<organism evidence="2 3">
    <name type="scientific">Micrococcoides hystricis</name>
    <dbReference type="NCBI Taxonomy" id="1572761"/>
    <lineage>
        <taxon>Bacteria</taxon>
        <taxon>Bacillati</taxon>
        <taxon>Actinomycetota</taxon>
        <taxon>Actinomycetes</taxon>
        <taxon>Micrococcales</taxon>
        <taxon>Micrococcaceae</taxon>
        <taxon>Micrococcoides</taxon>
    </lineage>
</organism>
<evidence type="ECO:0000313" key="2">
    <source>
        <dbReference type="EMBL" id="MFC0581507.1"/>
    </source>
</evidence>
<proteinExistence type="predicted"/>
<dbReference type="EC" id="2.3.-.-" evidence="2"/>
<protein>
    <submittedName>
        <fullName evidence="2">GNAT family N-acetyltransferase</fullName>
        <ecNumber evidence="2">2.3.-.-</ecNumber>
    </submittedName>
</protein>
<dbReference type="SUPFAM" id="SSF55729">
    <property type="entry name" value="Acyl-CoA N-acyltransferases (Nat)"/>
    <property type="match status" value="1"/>
</dbReference>
<name>A0ABV6PAU0_9MICC</name>
<dbReference type="Pfam" id="PF13302">
    <property type="entry name" value="Acetyltransf_3"/>
    <property type="match status" value="1"/>
</dbReference>
<dbReference type="EMBL" id="JBHLUB010000004">
    <property type="protein sequence ID" value="MFC0581507.1"/>
    <property type="molecule type" value="Genomic_DNA"/>
</dbReference>
<dbReference type="PROSITE" id="PS51186">
    <property type="entry name" value="GNAT"/>
    <property type="match status" value="1"/>
</dbReference>